<keyword evidence="3" id="KW-1185">Reference proteome</keyword>
<reference evidence="2 3" key="1">
    <citation type="submission" date="2020-03" db="EMBL/GenBank/DDBJ databases">
        <title>WGS of the type strain of Planosporangium spp.</title>
        <authorList>
            <person name="Thawai C."/>
        </authorList>
    </citation>
    <scope>NUCLEOTIDE SEQUENCE [LARGE SCALE GENOMIC DNA]</scope>
    <source>
        <strain evidence="2 3">TBRC 5610</strain>
    </source>
</reference>
<evidence type="ECO:0000313" key="2">
    <source>
        <dbReference type="EMBL" id="NJC70268.1"/>
    </source>
</evidence>
<evidence type="ECO:0000256" key="1">
    <source>
        <dbReference type="SAM" id="MobiDB-lite"/>
    </source>
</evidence>
<sequence length="94" mass="9491">MATYTGLATLVLADGAREQGLATLRSTRAEPGRPRPWSGSFRPDDPSAGCVDAVGATVPIELSIGGAGEVLLEGVEGTGRDATVRVVGSGPPPF</sequence>
<protein>
    <submittedName>
        <fullName evidence="2">Uncharacterized protein</fullName>
    </submittedName>
</protein>
<dbReference type="EMBL" id="JAATVY010000005">
    <property type="protein sequence ID" value="NJC70268.1"/>
    <property type="molecule type" value="Genomic_DNA"/>
</dbReference>
<dbReference type="RefSeq" id="WP_167925147.1">
    <property type="nucleotide sequence ID" value="NZ_JAATVY010000005.1"/>
</dbReference>
<feature type="region of interest" description="Disordered" evidence="1">
    <location>
        <begin position="25"/>
        <end position="46"/>
    </location>
</feature>
<organism evidence="2 3">
    <name type="scientific">Planosporangium thailandense</name>
    <dbReference type="NCBI Taxonomy" id="765197"/>
    <lineage>
        <taxon>Bacteria</taxon>
        <taxon>Bacillati</taxon>
        <taxon>Actinomycetota</taxon>
        <taxon>Actinomycetes</taxon>
        <taxon>Micromonosporales</taxon>
        <taxon>Micromonosporaceae</taxon>
        <taxon>Planosporangium</taxon>
    </lineage>
</organism>
<name>A0ABX0XYI8_9ACTN</name>
<comment type="caution">
    <text evidence="2">The sequence shown here is derived from an EMBL/GenBank/DDBJ whole genome shotgun (WGS) entry which is preliminary data.</text>
</comment>
<proteinExistence type="predicted"/>
<evidence type="ECO:0000313" key="3">
    <source>
        <dbReference type="Proteomes" id="UP000722989"/>
    </source>
</evidence>
<accession>A0ABX0XYI8</accession>
<gene>
    <name evidence="2" type="ORF">HC031_11180</name>
</gene>
<dbReference type="Proteomes" id="UP000722989">
    <property type="component" value="Unassembled WGS sequence"/>
</dbReference>